<dbReference type="InterPro" id="IPR007262">
    <property type="entry name" value="Vps55/LEPROT"/>
</dbReference>
<comment type="similarity">
    <text evidence="3">Belongs to the OB-RGRP/VPS55 family.</text>
</comment>
<name>A0AAQ4RAN1_GASAC</name>
<dbReference type="Pfam" id="PF04133">
    <property type="entry name" value="Vps55"/>
    <property type="match status" value="1"/>
</dbReference>
<reference evidence="13 14" key="1">
    <citation type="journal article" date="2021" name="G3 (Bethesda)">
        <title>Improved contiguity of the threespine stickleback genome using long-read sequencing.</title>
        <authorList>
            <person name="Nath S."/>
            <person name="Shaw D.E."/>
            <person name="White M.A."/>
        </authorList>
    </citation>
    <scope>NUCLEOTIDE SEQUENCE [LARGE SCALE GENOMIC DNA]</scope>
    <source>
        <strain evidence="13 14">Lake Benthic</strain>
    </source>
</reference>
<evidence type="ECO:0000256" key="3">
    <source>
        <dbReference type="ARBA" id="ARBA00005645"/>
    </source>
</evidence>
<dbReference type="GO" id="GO:0032511">
    <property type="term" value="P:late endosome to vacuole transport via multivesicular body sorting pathway"/>
    <property type="evidence" value="ECO:0007669"/>
    <property type="project" value="TreeGrafter"/>
</dbReference>
<dbReference type="AlphaFoldDB" id="A0AAQ4RAN1"/>
<evidence type="ECO:0000256" key="10">
    <source>
        <dbReference type="ARBA" id="ARBA00042171"/>
    </source>
</evidence>
<reference evidence="13" key="3">
    <citation type="submission" date="2025-09" db="UniProtKB">
        <authorList>
            <consortium name="Ensembl"/>
        </authorList>
    </citation>
    <scope>IDENTIFICATION</scope>
</reference>
<keyword evidence="8 12" id="KW-0472">Membrane</keyword>
<evidence type="ECO:0000256" key="9">
    <source>
        <dbReference type="ARBA" id="ARBA00040088"/>
    </source>
</evidence>
<evidence type="ECO:0000256" key="12">
    <source>
        <dbReference type="SAM" id="Phobius"/>
    </source>
</evidence>
<feature type="transmembrane region" description="Helical" evidence="12">
    <location>
        <begin position="23"/>
        <end position="49"/>
    </location>
</feature>
<feature type="transmembrane region" description="Helical" evidence="12">
    <location>
        <begin position="55"/>
        <end position="73"/>
    </location>
</feature>
<organism evidence="13 14">
    <name type="scientific">Gasterosteus aculeatus aculeatus</name>
    <name type="common">three-spined stickleback</name>
    <dbReference type="NCBI Taxonomy" id="481459"/>
    <lineage>
        <taxon>Eukaryota</taxon>
        <taxon>Metazoa</taxon>
        <taxon>Chordata</taxon>
        <taxon>Craniata</taxon>
        <taxon>Vertebrata</taxon>
        <taxon>Euteleostomi</taxon>
        <taxon>Actinopterygii</taxon>
        <taxon>Neopterygii</taxon>
        <taxon>Teleostei</taxon>
        <taxon>Neoteleostei</taxon>
        <taxon>Acanthomorphata</taxon>
        <taxon>Eupercaria</taxon>
        <taxon>Perciformes</taxon>
        <taxon>Cottioidei</taxon>
        <taxon>Gasterosteales</taxon>
        <taxon>Gasterosteidae</taxon>
        <taxon>Gasterosteus</taxon>
    </lineage>
</organism>
<dbReference type="PANTHER" id="PTHR12050">
    <property type="entry name" value="LEPTIN RECEPTOR-RELATED"/>
    <property type="match status" value="1"/>
</dbReference>
<sequence length="189" mass="20944">LHIQAHSVASVTEPERTVCNSCYLCNFCVAALVGLSFSGAIGLTFLLLGCALEQYGVYWPLFVLIFYILSPVPTFISRRLSDDTDSSSNACRELAYFLTTGIVVSCFGLPIILARTSTVSSLSTAAECTGVRFMPAEHCGNQIYFGLIPDEFLPPTDPVGCLWPGDDRKRCHLPHHLWLFCCVWWRGRL</sequence>
<dbReference type="Ensembl" id="ENSGACT00000072424.1">
    <property type="protein sequence ID" value="ENSGACP00000060766.1"/>
    <property type="gene ID" value="ENSGACG00000031651.1"/>
</dbReference>
<protein>
    <recommendedName>
        <fullName evidence="9">Leptin receptor gene-related protein</fullName>
    </recommendedName>
    <alternativeName>
        <fullName evidence="10">Endospanin-1</fullName>
    </alternativeName>
    <alternativeName>
        <fullName evidence="11">OB-R gene-related protein</fullName>
    </alternativeName>
</protein>
<keyword evidence="4 12" id="KW-0812">Transmembrane</keyword>
<evidence type="ECO:0000313" key="14">
    <source>
        <dbReference type="Proteomes" id="UP000007635"/>
    </source>
</evidence>
<evidence type="ECO:0000256" key="1">
    <source>
        <dbReference type="ARBA" id="ARBA00004608"/>
    </source>
</evidence>
<evidence type="ECO:0000313" key="13">
    <source>
        <dbReference type="Ensembl" id="ENSGACP00000060766.1"/>
    </source>
</evidence>
<evidence type="ECO:0000256" key="11">
    <source>
        <dbReference type="ARBA" id="ARBA00042793"/>
    </source>
</evidence>
<dbReference type="GO" id="GO:0010008">
    <property type="term" value="C:endosome membrane"/>
    <property type="evidence" value="ECO:0007669"/>
    <property type="project" value="UniProtKB-SubCell"/>
</dbReference>
<evidence type="ECO:0000256" key="4">
    <source>
        <dbReference type="ARBA" id="ARBA00022692"/>
    </source>
</evidence>
<evidence type="ECO:0000256" key="7">
    <source>
        <dbReference type="ARBA" id="ARBA00023034"/>
    </source>
</evidence>
<dbReference type="GO" id="GO:0000139">
    <property type="term" value="C:Golgi membrane"/>
    <property type="evidence" value="ECO:0007669"/>
    <property type="project" value="UniProtKB-SubCell"/>
</dbReference>
<dbReference type="PANTHER" id="PTHR12050:SF3">
    <property type="entry name" value="LEPTIN RECEPTOR GENE-RELATED PROTEIN"/>
    <property type="match status" value="1"/>
</dbReference>
<accession>A0AAQ4RAN1</accession>
<evidence type="ECO:0000256" key="2">
    <source>
        <dbReference type="ARBA" id="ARBA00004653"/>
    </source>
</evidence>
<evidence type="ECO:0000256" key="6">
    <source>
        <dbReference type="ARBA" id="ARBA00022989"/>
    </source>
</evidence>
<dbReference type="Proteomes" id="UP000007635">
    <property type="component" value="Chromosome III"/>
</dbReference>
<keyword evidence="7" id="KW-0333">Golgi apparatus</keyword>
<dbReference type="GeneTree" id="ENSGT00390000006503"/>
<evidence type="ECO:0000256" key="5">
    <source>
        <dbReference type="ARBA" id="ARBA00022753"/>
    </source>
</evidence>
<keyword evidence="5" id="KW-0967">Endosome</keyword>
<comment type="subcellular location">
    <subcellularLocation>
        <location evidence="1">Endosome membrane</location>
    </subcellularLocation>
    <subcellularLocation>
        <location evidence="2">Golgi apparatus membrane</location>
        <topology evidence="2">Multi-pass membrane protein</topology>
    </subcellularLocation>
</comment>
<dbReference type="GO" id="GO:0060400">
    <property type="term" value="P:negative regulation of growth hormone receptor signaling pathway"/>
    <property type="evidence" value="ECO:0007669"/>
    <property type="project" value="TreeGrafter"/>
</dbReference>
<proteinExistence type="inferred from homology"/>
<reference evidence="13" key="2">
    <citation type="submission" date="2025-08" db="UniProtKB">
        <authorList>
            <consortium name="Ensembl"/>
        </authorList>
    </citation>
    <scope>IDENTIFICATION</scope>
</reference>
<feature type="transmembrane region" description="Helical" evidence="12">
    <location>
        <begin position="94"/>
        <end position="113"/>
    </location>
</feature>
<evidence type="ECO:0000256" key="8">
    <source>
        <dbReference type="ARBA" id="ARBA00023136"/>
    </source>
</evidence>
<keyword evidence="14" id="KW-1185">Reference proteome</keyword>
<keyword evidence="6 12" id="KW-1133">Transmembrane helix</keyword>